<keyword evidence="4" id="KW-1133">Transmembrane helix</keyword>
<dbReference type="GO" id="GO:0043709">
    <property type="term" value="P:cell adhesion involved in single-species biofilm formation"/>
    <property type="evidence" value="ECO:0007669"/>
    <property type="project" value="TreeGrafter"/>
</dbReference>
<dbReference type="OrthoDB" id="9812260at2"/>
<comment type="catalytic activity">
    <reaction evidence="2">
        <text>2 GTP = 3',3'-c-di-GMP + 2 diphosphate</text>
        <dbReference type="Rhea" id="RHEA:24898"/>
        <dbReference type="ChEBI" id="CHEBI:33019"/>
        <dbReference type="ChEBI" id="CHEBI:37565"/>
        <dbReference type="ChEBI" id="CHEBI:58805"/>
        <dbReference type="EC" id="2.7.7.65"/>
    </reaction>
</comment>
<dbReference type="InterPro" id="IPR029787">
    <property type="entry name" value="Nucleotide_cyclase"/>
</dbReference>
<dbReference type="NCBIfam" id="TIGR00254">
    <property type="entry name" value="GGDEF"/>
    <property type="match status" value="1"/>
</dbReference>
<gene>
    <name evidence="6" type="primary">pleD</name>
    <name evidence="6" type="ORF">Maq22A_c19995</name>
</gene>
<sequence>MMADPAARATRWLRSSRAWVVVGILAPLGMVAVCGMMLLDLRRDAWDKAEQTSRNLLQVIERDIDRNVEIIDLALRAVIENIALPGIETIDPELRQRILFDRAVNAKDLGVMLVLDENGDTAFDAAQWPARRLNNAERAYFRAHKAQAGLGLYISQPLISQLAGTPVVVLSRRIDKPDGSFGGVVLGSLSLSYFNRLFDQIELGRAGTINLFLHDGTRVVRYPEPNVELAPNFAFSPNVQRFLREGRGRFVGLTPSDGVERLYTFTQVGILPLILNVALSTREIEAEWRTKALVIGCIVIVLCGLTMGLSLLVGGELRRRNAVEAELARLSRTDALTALPNRRHFEEAFARAWAAADVGGGPVALLVVDADHFKRCNDCHGHAVGDRVLQALARALAASARRPSDVVARVGGEEFAILLPGTDVPGGANVARAVHEAVAGLDIAAEGAGIGPVTVSIGLAACLPSEGGSPGDLFRRADRALYEAKARGRNRTCQAGAASDPSSGPACALAGGTA</sequence>
<dbReference type="PANTHER" id="PTHR45138">
    <property type="entry name" value="REGULATORY COMPONENTS OF SENSORY TRANSDUCTION SYSTEM"/>
    <property type="match status" value="1"/>
</dbReference>
<dbReference type="RefSeq" id="WP_099053420.1">
    <property type="nucleotide sequence ID" value="NZ_AP014704.1"/>
</dbReference>
<evidence type="ECO:0000256" key="2">
    <source>
        <dbReference type="ARBA" id="ARBA00034247"/>
    </source>
</evidence>
<feature type="transmembrane region" description="Helical" evidence="4">
    <location>
        <begin position="18"/>
        <end position="39"/>
    </location>
</feature>
<dbReference type="Gene3D" id="3.30.70.270">
    <property type="match status" value="1"/>
</dbReference>
<protein>
    <recommendedName>
        <fullName evidence="1">diguanylate cyclase</fullName>
        <ecNumber evidence="1">2.7.7.65</ecNumber>
    </recommendedName>
</protein>
<dbReference type="Proteomes" id="UP000061432">
    <property type="component" value="Chromosome"/>
</dbReference>
<dbReference type="Pfam" id="PF00990">
    <property type="entry name" value="GGDEF"/>
    <property type="match status" value="1"/>
</dbReference>
<accession>A0A0C6F326</accession>
<proteinExistence type="predicted"/>
<dbReference type="InterPro" id="IPR000160">
    <property type="entry name" value="GGDEF_dom"/>
</dbReference>
<evidence type="ECO:0000256" key="1">
    <source>
        <dbReference type="ARBA" id="ARBA00012528"/>
    </source>
</evidence>
<dbReference type="InterPro" id="IPR050469">
    <property type="entry name" value="Diguanylate_Cyclase"/>
</dbReference>
<dbReference type="SMART" id="SM00267">
    <property type="entry name" value="GGDEF"/>
    <property type="match status" value="1"/>
</dbReference>
<reference evidence="6 7" key="1">
    <citation type="journal article" date="2015" name="Genome Announc.">
        <title>Complete Genome Sequence of Methylobacterium aquaticum Strain 22A, Isolated from Racomitrium japonicum Moss.</title>
        <authorList>
            <person name="Tani A."/>
            <person name="Ogura Y."/>
            <person name="Hayashi T."/>
            <person name="Kimbara K."/>
        </authorList>
    </citation>
    <scope>NUCLEOTIDE SEQUENCE [LARGE SCALE GENOMIC DNA]</scope>
    <source>
        <strain evidence="6 7">MA-22A</strain>
    </source>
</reference>
<dbReference type="PROSITE" id="PS50887">
    <property type="entry name" value="GGDEF"/>
    <property type="match status" value="1"/>
</dbReference>
<dbReference type="Gene3D" id="3.30.450.20">
    <property type="entry name" value="PAS domain"/>
    <property type="match status" value="2"/>
</dbReference>
<evidence type="ECO:0000259" key="5">
    <source>
        <dbReference type="PROSITE" id="PS50887"/>
    </source>
</evidence>
<reference evidence="7" key="2">
    <citation type="submission" date="2015-01" db="EMBL/GenBank/DDBJ databases">
        <title>Complete genome sequence of Methylobacterium aquaticum strain 22A.</title>
        <authorList>
            <person name="Tani A."/>
            <person name="Ogura Y."/>
            <person name="Hayashi T."/>
        </authorList>
    </citation>
    <scope>NUCLEOTIDE SEQUENCE [LARGE SCALE GENOMIC DNA]</scope>
    <source>
        <strain evidence="7">MA-22A</strain>
    </source>
</reference>
<dbReference type="CDD" id="cd12914">
    <property type="entry name" value="PDC1_DGC_like"/>
    <property type="match status" value="1"/>
</dbReference>
<dbReference type="KEGG" id="maqu:Maq22A_c19995"/>
<dbReference type="GO" id="GO:1902201">
    <property type="term" value="P:negative regulation of bacterial-type flagellum-dependent cell motility"/>
    <property type="evidence" value="ECO:0007669"/>
    <property type="project" value="TreeGrafter"/>
</dbReference>
<dbReference type="GO" id="GO:0005886">
    <property type="term" value="C:plasma membrane"/>
    <property type="evidence" value="ECO:0007669"/>
    <property type="project" value="TreeGrafter"/>
</dbReference>
<dbReference type="GO" id="GO:0052621">
    <property type="term" value="F:diguanylate cyclase activity"/>
    <property type="evidence" value="ECO:0007669"/>
    <property type="project" value="UniProtKB-EC"/>
</dbReference>
<evidence type="ECO:0000313" key="6">
    <source>
        <dbReference type="EMBL" id="BAQ47051.1"/>
    </source>
</evidence>
<dbReference type="CDD" id="cd01949">
    <property type="entry name" value="GGDEF"/>
    <property type="match status" value="1"/>
</dbReference>
<evidence type="ECO:0000256" key="3">
    <source>
        <dbReference type="SAM" id="MobiDB-lite"/>
    </source>
</evidence>
<dbReference type="EC" id="2.7.7.65" evidence="1"/>
<organism evidence="6 7">
    <name type="scientific">Methylobacterium aquaticum</name>
    <dbReference type="NCBI Taxonomy" id="270351"/>
    <lineage>
        <taxon>Bacteria</taxon>
        <taxon>Pseudomonadati</taxon>
        <taxon>Pseudomonadota</taxon>
        <taxon>Alphaproteobacteria</taxon>
        <taxon>Hyphomicrobiales</taxon>
        <taxon>Methylobacteriaceae</taxon>
        <taxon>Methylobacterium</taxon>
    </lineage>
</organism>
<feature type="region of interest" description="Disordered" evidence="3">
    <location>
        <begin position="492"/>
        <end position="514"/>
    </location>
</feature>
<dbReference type="Pfam" id="PF22588">
    <property type="entry name" value="dCache_1_like"/>
    <property type="match status" value="1"/>
</dbReference>
<feature type="compositionally biased region" description="Low complexity" evidence="3">
    <location>
        <begin position="495"/>
        <end position="508"/>
    </location>
</feature>
<evidence type="ECO:0000313" key="7">
    <source>
        <dbReference type="Proteomes" id="UP000061432"/>
    </source>
</evidence>
<keyword evidence="4" id="KW-0812">Transmembrane</keyword>
<feature type="domain" description="GGDEF" evidence="5">
    <location>
        <begin position="361"/>
        <end position="497"/>
    </location>
</feature>
<dbReference type="InterPro" id="IPR054327">
    <property type="entry name" value="His-kinase-like_sensor"/>
</dbReference>
<dbReference type="AlphaFoldDB" id="A0A0C6F326"/>
<feature type="transmembrane region" description="Helical" evidence="4">
    <location>
        <begin position="262"/>
        <end position="280"/>
    </location>
</feature>
<dbReference type="CDD" id="cd12915">
    <property type="entry name" value="PDC2_DGC_like"/>
    <property type="match status" value="1"/>
</dbReference>
<name>A0A0C6F326_9HYPH</name>
<feature type="transmembrane region" description="Helical" evidence="4">
    <location>
        <begin position="292"/>
        <end position="313"/>
    </location>
</feature>
<dbReference type="EMBL" id="AP014704">
    <property type="protein sequence ID" value="BAQ47051.1"/>
    <property type="molecule type" value="Genomic_DNA"/>
</dbReference>
<dbReference type="FunFam" id="3.30.70.270:FF:000001">
    <property type="entry name" value="Diguanylate cyclase domain protein"/>
    <property type="match status" value="1"/>
</dbReference>
<dbReference type="SUPFAM" id="SSF55073">
    <property type="entry name" value="Nucleotide cyclase"/>
    <property type="match status" value="1"/>
</dbReference>
<dbReference type="PATRIC" id="fig|270351.10.peg.3861"/>
<evidence type="ECO:0000256" key="4">
    <source>
        <dbReference type="SAM" id="Phobius"/>
    </source>
</evidence>
<dbReference type="STRING" id="270351.Maq22A_c19995"/>
<dbReference type="PANTHER" id="PTHR45138:SF9">
    <property type="entry name" value="DIGUANYLATE CYCLASE DGCM-RELATED"/>
    <property type="match status" value="1"/>
</dbReference>
<keyword evidence="4" id="KW-0472">Membrane</keyword>
<dbReference type="InterPro" id="IPR043128">
    <property type="entry name" value="Rev_trsase/Diguanyl_cyclase"/>
</dbReference>